<keyword evidence="1" id="KW-0812">Transmembrane</keyword>
<accession>A0A2N9LHR1</accession>
<sequence>MVTSVQLLLKLSKGIFIHVFIAGFGIE</sequence>
<gene>
    <name evidence="2" type="ORF">SBA5_360046</name>
</gene>
<evidence type="ECO:0000256" key="1">
    <source>
        <dbReference type="SAM" id="Phobius"/>
    </source>
</evidence>
<feature type="transmembrane region" description="Helical" evidence="1">
    <location>
        <begin position="7"/>
        <end position="26"/>
    </location>
</feature>
<dbReference type="AlphaFoldDB" id="A0A2N9LHR1"/>
<evidence type="ECO:0000313" key="3">
    <source>
        <dbReference type="Proteomes" id="UP000239735"/>
    </source>
</evidence>
<dbReference type="Proteomes" id="UP000239735">
    <property type="component" value="Unassembled WGS sequence"/>
</dbReference>
<organism evidence="2 3">
    <name type="scientific">Candidatus Sulfuritelmatomonas gaucii</name>
    <dbReference type="NCBI Taxonomy" id="2043161"/>
    <lineage>
        <taxon>Bacteria</taxon>
        <taxon>Pseudomonadati</taxon>
        <taxon>Acidobacteriota</taxon>
        <taxon>Terriglobia</taxon>
        <taxon>Terriglobales</taxon>
        <taxon>Acidobacteriaceae</taxon>
        <taxon>Candidatus Sulfuritelmatomonas</taxon>
    </lineage>
</organism>
<evidence type="ECO:0000313" key="2">
    <source>
        <dbReference type="EMBL" id="SPE22809.1"/>
    </source>
</evidence>
<proteinExistence type="predicted"/>
<protein>
    <submittedName>
        <fullName evidence="2">Uncharacterized protein</fullName>
    </submittedName>
</protein>
<keyword evidence="1" id="KW-0472">Membrane</keyword>
<keyword evidence="1" id="KW-1133">Transmembrane helix</keyword>
<name>A0A2N9LHR1_9BACT</name>
<reference evidence="3" key="1">
    <citation type="submission" date="2018-02" db="EMBL/GenBank/DDBJ databases">
        <authorList>
            <person name="Hausmann B."/>
        </authorList>
    </citation>
    <scope>NUCLEOTIDE SEQUENCE [LARGE SCALE GENOMIC DNA]</scope>
    <source>
        <strain evidence="3">Peat soil MAG SbA5</strain>
    </source>
</reference>
<dbReference type="EMBL" id="OKRB01000093">
    <property type="protein sequence ID" value="SPE22809.1"/>
    <property type="molecule type" value="Genomic_DNA"/>
</dbReference>